<feature type="region of interest" description="Disordered" evidence="6">
    <location>
        <begin position="1"/>
        <end position="21"/>
    </location>
</feature>
<comment type="similarity">
    <text evidence="4">Belongs to the cyclic nucleotide phosphodiesterase family.</text>
</comment>
<keyword evidence="2 4" id="KW-0479">Metal-binding</keyword>
<dbReference type="PROSITE" id="PS00126">
    <property type="entry name" value="PDEASE_I_1"/>
    <property type="match status" value="1"/>
</dbReference>
<feature type="compositionally biased region" description="Polar residues" evidence="6">
    <location>
        <begin position="1"/>
        <end position="12"/>
    </location>
</feature>
<dbReference type="PANTHER" id="PTHR11347">
    <property type="entry name" value="CYCLIC NUCLEOTIDE PHOSPHODIESTERASE"/>
    <property type="match status" value="1"/>
</dbReference>
<dbReference type="SUPFAM" id="SSF55781">
    <property type="entry name" value="GAF domain-like"/>
    <property type="match status" value="3"/>
</dbReference>
<feature type="domain" description="PDEase" evidence="7">
    <location>
        <begin position="963"/>
        <end position="1285"/>
    </location>
</feature>
<sequence>MNTSLLSPLQNKKQSKPDLSLPLKRSNVAQYQFDPASPAKNLKNIFSHQNSIIDRLFSERDDLVDRVQALEERLSNSLSMIAVQKKRIVNLSDLSHRLSSATPIEPKNLPPGVSNIEQEDKLIVEQLLKLSPDQIPLYLAHNPFPLQFTHTSPQTAAERINTILNSLPPEVSIPFASAAFAQIFRSSEISELVQALRRSIHNHQFIHKIETFCCKLFKAGFCQVFTLQPQQNQLTTLFDNDGFTLQVPVGHGIVGRCAKDGKIMIFQSTQDGPQYDQEIDEFLKIGSNPSLLIPIFDSSSNFVISVVLVHTPKVGALFTPEDQQIGESLSSQISPFLTAYVEHMEKNEDRTYRNELSLAVKSLLGKNTLEELLQSILQVVQRAIKAENSELYLIDEEQNLLYVFEPQSSQNGVQLFVRKYFSSKSGIPFHVVHSLSSVNYTRLTPEKCEYFSRETDANAIGRPYIAVPVFAVGQTPIAVLAAYGKAGSNLFSPLDVASLQQIAVQVGVNLTNIFAAQSLNASHNSGMSDQGCFEKPLIALLNYFSIKLPSPLNRPKLVDNSEKIENTSTTENTNETPNPENPEDSDKTKSTDNSEPSENSKPSENSETTENTNSSENSKPSENPILLIDSIKSEPEESFVKIAEAVSIECSKRLNCDLVGVWQVIHDTENPKSPNVLKQRFIYKSKTSFTQPISVPPIVFQVMESGAARQTSVALEVHHMIGSFDDDIGYKSYSNITFPVKDDKGNVLWVLMAENSLSSQGRFSESDVKGMSEYSSFLLVASSITKLQNELKDEETLTYLEDKLMTTLEPVKNDTLRNFLLEICTQFGASFIALYQTDGLAESLNLIESNCEQAPKSITLTQGIIGKLYNSNESRCYSDVCNETDFNGATDAFGLEEVNSAIYCKLSKNLFLVLLSTDKKKFTKKMVGAILSSSALIEHAFQLSRAFNESGDPSLSCGATAEQRAQYMSRSSSPTRSDLEEFSERLFNVLSYNEDDRIIMILKMFVSLGVIRKLQVPFQKLVQFICTVRSVYNNDVPYHNWTHACDVTQFVFSCIMRGRLRLYLQDVELFALLLAAVCHDIDHRGLNNAFHKKAKTSLGILYDERPVMEMHHCSLSIRLLNLSENNVLEGIENQTEKCHFFEFFIKIILATDMDRHFAYIKEFEEIQSNFDKRNERHRLLLAQIVMKAGNVSNTTRTFEVASEMAHQLNDEYFKQGDIEKQLGIEVTQNCDRAKAPHISTSQVNFYSFIASPLLTALGNFIPALADVSEQLEKNKKQWEQQKEQWESAQTK</sequence>
<name>A0ABR2K0R9_9EUKA</name>
<dbReference type="Pfam" id="PF00233">
    <property type="entry name" value="PDEase_I"/>
    <property type="match status" value="1"/>
</dbReference>
<dbReference type="InterPro" id="IPR023088">
    <property type="entry name" value="PDEase"/>
</dbReference>
<dbReference type="EC" id="3.1.4.-" evidence="4"/>
<comment type="cofactor">
    <cofactor evidence="4">
        <name>a divalent metal cation</name>
        <dbReference type="ChEBI" id="CHEBI:60240"/>
    </cofactor>
    <text evidence="4">Binds 2 divalent metal cations per subunit. Site 1 may preferentially bind zinc ions, while site 2 has a preference for magnesium and/or manganese ions.</text>
</comment>
<dbReference type="CDD" id="cd00077">
    <property type="entry name" value="HDc"/>
    <property type="match status" value="1"/>
</dbReference>
<feature type="compositionally biased region" description="Low complexity" evidence="6">
    <location>
        <begin position="566"/>
        <end position="578"/>
    </location>
</feature>
<organism evidence="8 9">
    <name type="scientific">Tritrichomonas musculus</name>
    <dbReference type="NCBI Taxonomy" id="1915356"/>
    <lineage>
        <taxon>Eukaryota</taxon>
        <taxon>Metamonada</taxon>
        <taxon>Parabasalia</taxon>
        <taxon>Tritrichomonadida</taxon>
        <taxon>Tritrichomonadidae</taxon>
        <taxon>Tritrichomonas</taxon>
    </lineage>
</organism>
<keyword evidence="5" id="KW-0175">Coiled coil</keyword>
<comment type="caution">
    <text evidence="8">The sequence shown here is derived from an EMBL/GenBank/DDBJ whole genome shotgun (WGS) entry which is preliminary data.</text>
</comment>
<evidence type="ECO:0000313" key="8">
    <source>
        <dbReference type="EMBL" id="KAK8884695.1"/>
    </source>
</evidence>
<evidence type="ECO:0000256" key="5">
    <source>
        <dbReference type="SAM" id="Coils"/>
    </source>
</evidence>
<dbReference type="InterPro" id="IPR003607">
    <property type="entry name" value="HD/PDEase_dom"/>
</dbReference>
<dbReference type="SUPFAM" id="SSF109604">
    <property type="entry name" value="HD-domain/PDEase-like"/>
    <property type="match status" value="1"/>
</dbReference>
<evidence type="ECO:0000259" key="7">
    <source>
        <dbReference type="PROSITE" id="PS51845"/>
    </source>
</evidence>
<dbReference type="Proteomes" id="UP001470230">
    <property type="component" value="Unassembled WGS sequence"/>
</dbReference>
<accession>A0ABR2K0R9</accession>
<gene>
    <name evidence="8" type="ORF">M9Y10_043814</name>
</gene>
<dbReference type="Pfam" id="PF13185">
    <property type="entry name" value="GAF_2"/>
    <property type="match status" value="1"/>
</dbReference>
<keyword evidence="9" id="KW-1185">Reference proteome</keyword>
<keyword evidence="1" id="KW-0140">cGMP</keyword>
<dbReference type="SMART" id="SM00471">
    <property type="entry name" value="HDc"/>
    <property type="match status" value="1"/>
</dbReference>
<feature type="region of interest" description="Disordered" evidence="6">
    <location>
        <begin position="555"/>
        <end position="624"/>
    </location>
</feature>
<evidence type="ECO:0000256" key="4">
    <source>
        <dbReference type="RuleBase" id="RU363067"/>
    </source>
</evidence>
<dbReference type="Gene3D" id="1.10.1300.10">
    <property type="entry name" value="3'5'-cyclic nucleotide phosphodiesterase, catalytic domain"/>
    <property type="match status" value="1"/>
</dbReference>
<keyword evidence="3 4" id="KW-0378">Hydrolase</keyword>
<proteinExistence type="inferred from homology"/>
<dbReference type="PROSITE" id="PS51845">
    <property type="entry name" value="PDEASE_I_2"/>
    <property type="match status" value="1"/>
</dbReference>
<protein>
    <recommendedName>
        <fullName evidence="4">Phosphodiesterase</fullName>
        <ecNumber evidence="4">3.1.4.-</ecNumber>
    </recommendedName>
</protein>
<dbReference type="Gene3D" id="3.30.450.40">
    <property type="match status" value="3"/>
</dbReference>
<feature type="compositionally biased region" description="Low complexity" evidence="6">
    <location>
        <begin position="593"/>
        <end position="624"/>
    </location>
</feature>
<dbReference type="InterPro" id="IPR002073">
    <property type="entry name" value="PDEase_catalytic_dom"/>
</dbReference>
<dbReference type="InterPro" id="IPR036971">
    <property type="entry name" value="PDEase_catalytic_dom_sf"/>
</dbReference>
<dbReference type="SMART" id="SM00065">
    <property type="entry name" value="GAF"/>
    <property type="match status" value="3"/>
</dbReference>
<dbReference type="EMBL" id="JAPFFF010000008">
    <property type="protein sequence ID" value="KAK8884695.1"/>
    <property type="molecule type" value="Genomic_DNA"/>
</dbReference>
<evidence type="ECO:0000256" key="3">
    <source>
        <dbReference type="ARBA" id="ARBA00022801"/>
    </source>
</evidence>
<dbReference type="InterPro" id="IPR003018">
    <property type="entry name" value="GAF"/>
</dbReference>
<dbReference type="InterPro" id="IPR029016">
    <property type="entry name" value="GAF-like_dom_sf"/>
</dbReference>
<feature type="coiled-coil region" evidence="5">
    <location>
        <begin position="1261"/>
        <end position="1288"/>
    </location>
</feature>
<evidence type="ECO:0000313" key="9">
    <source>
        <dbReference type="Proteomes" id="UP001470230"/>
    </source>
</evidence>
<evidence type="ECO:0000256" key="1">
    <source>
        <dbReference type="ARBA" id="ARBA00022535"/>
    </source>
</evidence>
<reference evidence="8 9" key="1">
    <citation type="submission" date="2024-04" db="EMBL/GenBank/DDBJ databases">
        <title>Tritrichomonas musculus Genome.</title>
        <authorList>
            <person name="Alves-Ferreira E."/>
            <person name="Grigg M."/>
            <person name="Lorenzi H."/>
            <person name="Galac M."/>
        </authorList>
    </citation>
    <scope>NUCLEOTIDE SEQUENCE [LARGE SCALE GENOMIC DNA]</scope>
    <source>
        <strain evidence="8 9">EAF2021</strain>
    </source>
</reference>
<evidence type="ECO:0000256" key="6">
    <source>
        <dbReference type="SAM" id="MobiDB-lite"/>
    </source>
</evidence>
<evidence type="ECO:0000256" key="2">
    <source>
        <dbReference type="ARBA" id="ARBA00022723"/>
    </source>
</evidence>
<feature type="compositionally biased region" description="Basic and acidic residues" evidence="6">
    <location>
        <begin position="556"/>
        <end position="565"/>
    </location>
</feature>
<dbReference type="PRINTS" id="PR00387">
    <property type="entry name" value="PDIESTERASE1"/>
</dbReference>
<dbReference type="InterPro" id="IPR023174">
    <property type="entry name" value="PDEase_CS"/>
</dbReference>